<dbReference type="InterPro" id="IPR025325">
    <property type="entry name" value="DUF4231"/>
</dbReference>
<dbReference type="NCBIfam" id="NF033634">
    <property type="entry name" value="SLATT_1"/>
    <property type="match status" value="1"/>
</dbReference>
<accession>A0AAE4F3J0</accession>
<evidence type="ECO:0000256" key="1">
    <source>
        <dbReference type="SAM" id="Phobius"/>
    </source>
</evidence>
<sequence length="146" mass="17548">MAQKFSEFYDEFYEPQFEWYDNKAIRNKRRHRVIKISQIVLAATLPVSVSLFPVTQSSIWQYTIIIVSVLLIIIESLESFLNYQKKWMNYRTTAEGLRREDQMFKTRTGLYEDADDPEKEFIERVLALTSQENRYWEITTRKAQES</sequence>
<reference evidence="2 3" key="1">
    <citation type="submission" date="2022-06" db="EMBL/GenBank/DDBJ databases">
        <title>Haloarcula sp. a new haloarchaeum isolate from saline soil.</title>
        <authorList>
            <person name="Strakova D."/>
            <person name="Galisteo C."/>
            <person name="Sanchez-Porro C."/>
            <person name="Ventosa A."/>
        </authorList>
    </citation>
    <scope>NUCLEOTIDE SEQUENCE [LARGE SCALE GENOMIC DNA]</scope>
    <source>
        <strain evidence="2 3">S1AR25-5A</strain>
    </source>
</reference>
<name>A0AAE4F3J0_9EURY</name>
<dbReference type="EMBL" id="JAMQOM010000020">
    <property type="protein sequence ID" value="MDS0223636.1"/>
    <property type="molecule type" value="Genomic_DNA"/>
</dbReference>
<dbReference type="RefSeq" id="WP_310898161.1">
    <property type="nucleotide sequence ID" value="NZ_JAMQOM010000020.1"/>
</dbReference>
<organism evidence="2 3">
    <name type="scientific">Haloarcula terrestris</name>
    <dbReference type="NCBI Taxonomy" id="2950533"/>
    <lineage>
        <taxon>Archaea</taxon>
        <taxon>Methanobacteriati</taxon>
        <taxon>Methanobacteriota</taxon>
        <taxon>Stenosarchaea group</taxon>
        <taxon>Halobacteria</taxon>
        <taxon>Halobacteriales</taxon>
        <taxon>Haloarculaceae</taxon>
        <taxon>Haloarcula</taxon>
    </lineage>
</organism>
<keyword evidence="1" id="KW-0812">Transmembrane</keyword>
<dbReference type="AlphaFoldDB" id="A0AAE4F3J0"/>
<dbReference type="Proteomes" id="UP001253439">
    <property type="component" value="Unassembled WGS sequence"/>
</dbReference>
<dbReference type="Pfam" id="PF14015">
    <property type="entry name" value="DUF4231"/>
    <property type="match status" value="1"/>
</dbReference>
<feature type="transmembrane region" description="Helical" evidence="1">
    <location>
        <begin position="33"/>
        <end position="53"/>
    </location>
</feature>
<keyword evidence="1" id="KW-0472">Membrane</keyword>
<feature type="transmembrane region" description="Helical" evidence="1">
    <location>
        <begin position="59"/>
        <end position="81"/>
    </location>
</feature>
<protein>
    <submittedName>
        <fullName evidence="2">DUF4231 domain-containing protein</fullName>
    </submittedName>
</protein>
<evidence type="ECO:0000313" key="3">
    <source>
        <dbReference type="Proteomes" id="UP001253439"/>
    </source>
</evidence>
<keyword evidence="3" id="KW-1185">Reference proteome</keyword>
<evidence type="ECO:0000313" key="2">
    <source>
        <dbReference type="EMBL" id="MDS0223636.1"/>
    </source>
</evidence>
<comment type="caution">
    <text evidence="2">The sequence shown here is derived from an EMBL/GenBank/DDBJ whole genome shotgun (WGS) entry which is preliminary data.</text>
</comment>
<keyword evidence="1" id="KW-1133">Transmembrane helix</keyword>
<proteinExistence type="predicted"/>
<gene>
    <name evidence="2" type="ORF">NDI54_20040</name>
</gene>